<protein>
    <recommendedName>
        <fullName evidence="4">SGNH hydrolase-type esterase domain-containing protein</fullName>
    </recommendedName>
</protein>
<evidence type="ECO:0000313" key="3">
    <source>
        <dbReference type="EMBL" id="GAI80840.1"/>
    </source>
</evidence>
<name>X1SZR3_9ZZZZ</name>
<dbReference type="AlphaFoldDB" id="X1SZR3"/>
<proteinExistence type="predicted"/>
<feature type="domain" description="SGNH hydrolase-type esterase" evidence="1">
    <location>
        <begin position="80"/>
        <end position="255"/>
    </location>
</feature>
<evidence type="ECO:0008006" key="4">
    <source>
        <dbReference type="Google" id="ProtNLM"/>
    </source>
</evidence>
<gene>
    <name evidence="3" type="ORF">S12H4_16776</name>
</gene>
<dbReference type="CDD" id="cd01844">
    <property type="entry name" value="SGNH_hydrolase_like_6"/>
    <property type="match status" value="1"/>
</dbReference>
<dbReference type="Gene3D" id="2.60.120.260">
    <property type="entry name" value="Galactose-binding domain-like"/>
    <property type="match status" value="1"/>
</dbReference>
<dbReference type="InterPro" id="IPR013830">
    <property type="entry name" value="SGNH_hydro"/>
</dbReference>
<organism evidence="3">
    <name type="scientific">marine sediment metagenome</name>
    <dbReference type="NCBI Taxonomy" id="412755"/>
    <lineage>
        <taxon>unclassified sequences</taxon>
        <taxon>metagenomes</taxon>
        <taxon>ecological metagenomes</taxon>
    </lineage>
</organism>
<dbReference type="Gene3D" id="3.40.50.1110">
    <property type="entry name" value="SGNH hydrolase"/>
    <property type="match status" value="1"/>
</dbReference>
<dbReference type="InterPro" id="IPR032740">
    <property type="entry name" value="GxDLY"/>
</dbReference>
<dbReference type="Pfam" id="PF14607">
    <property type="entry name" value="GxDLY"/>
    <property type="match status" value="1"/>
</dbReference>
<sequence>MAATGVSGLDLYVKRDNGSWHWLGIGKPDSIENTVTLAEGLSQSPREYLLYLPLYNGIEFVKIGVPASFMIEPVPSDPRKPIVFYGTSITQGGCASRPGMCTTAILGRRFNREFINLGFSGNGRMEPEVAELFAELDPLVYFIDCLPNMAADVVAARVEPFVKILRKAHPDTPIVLAEDRTYDDAFLIENKRLRNMESRKALRIAYENLLNSGTRNLYYQIAEGQLGDDGDGTVDSSHPTDLGFYRQAEVYQLILENIIKGSSSGL</sequence>
<evidence type="ECO:0000259" key="2">
    <source>
        <dbReference type="Pfam" id="PF14607"/>
    </source>
</evidence>
<dbReference type="EMBL" id="BARW01008138">
    <property type="protein sequence ID" value="GAI80840.1"/>
    <property type="molecule type" value="Genomic_DNA"/>
</dbReference>
<reference evidence="3" key="1">
    <citation type="journal article" date="2014" name="Front. Microbiol.">
        <title>High frequency of phylogenetically diverse reductive dehalogenase-homologous genes in deep subseafloor sedimentary metagenomes.</title>
        <authorList>
            <person name="Kawai M."/>
            <person name="Futagami T."/>
            <person name="Toyoda A."/>
            <person name="Takaki Y."/>
            <person name="Nishi S."/>
            <person name="Hori S."/>
            <person name="Arai W."/>
            <person name="Tsubouchi T."/>
            <person name="Morono Y."/>
            <person name="Uchiyama I."/>
            <person name="Ito T."/>
            <person name="Fujiyama A."/>
            <person name="Inagaki F."/>
            <person name="Takami H."/>
        </authorList>
    </citation>
    <scope>NUCLEOTIDE SEQUENCE</scope>
    <source>
        <strain evidence="3">Expedition CK06-06</strain>
    </source>
</reference>
<dbReference type="SUPFAM" id="SSF52266">
    <property type="entry name" value="SGNH hydrolase"/>
    <property type="match status" value="1"/>
</dbReference>
<accession>X1SZR3</accession>
<dbReference type="InterPro" id="IPR036514">
    <property type="entry name" value="SGNH_hydro_sf"/>
</dbReference>
<feature type="domain" description="SGNH hydrolase-type esterase N-terminal" evidence="2">
    <location>
        <begin position="1"/>
        <end position="68"/>
    </location>
</feature>
<dbReference type="Pfam" id="PF14606">
    <property type="entry name" value="Lipase_GDSL_3"/>
    <property type="match status" value="1"/>
</dbReference>
<comment type="caution">
    <text evidence="3">The sequence shown here is derived from an EMBL/GenBank/DDBJ whole genome shotgun (WGS) entry which is preliminary data.</text>
</comment>
<evidence type="ECO:0000259" key="1">
    <source>
        <dbReference type="Pfam" id="PF14606"/>
    </source>
</evidence>